<name>A0A1I8AE86_9BILA</name>
<keyword evidence="1" id="KW-1185">Reference proteome</keyword>
<proteinExistence type="predicted"/>
<dbReference type="PANTHER" id="PTHR21027">
    <property type="entry name" value="TRNA-SPLICING ENDONUCLEASE SUBUNIT SEN54"/>
    <property type="match status" value="1"/>
</dbReference>
<dbReference type="PANTHER" id="PTHR21027:SF1">
    <property type="entry name" value="TRNA-SPLICING ENDONUCLEASE SUBUNIT SEN54"/>
    <property type="match status" value="1"/>
</dbReference>
<dbReference type="GO" id="GO:0000379">
    <property type="term" value="P:tRNA-type intron splice site recognition and cleavage"/>
    <property type="evidence" value="ECO:0007669"/>
    <property type="project" value="TreeGrafter"/>
</dbReference>
<protein>
    <submittedName>
        <fullName evidence="2">tRNA_int_endo domain-containing protein</fullName>
    </submittedName>
</protein>
<dbReference type="WBParaSite" id="L893_g4889.t1">
    <property type="protein sequence ID" value="L893_g4889.t1"/>
    <property type="gene ID" value="L893_g4889"/>
</dbReference>
<accession>A0A1I8AE86</accession>
<dbReference type="InterPro" id="IPR036167">
    <property type="entry name" value="tRNA_intron_Endo_cat-like_sf"/>
</dbReference>
<dbReference type="Proteomes" id="UP000095287">
    <property type="component" value="Unplaced"/>
</dbReference>
<reference evidence="2" key="1">
    <citation type="submission" date="2016-11" db="UniProtKB">
        <authorList>
            <consortium name="WormBaseParasite"/>
        </authorList>
    </citation>
    <scope>IDENTIFICATION</scope>
</reference>
<evidence type="ECO:0000313" key="2">
    <source>
        <dbReference type="WBParaSite" id="L893_g4889.t1"/>
    </source>
</evidence>
<dbReference type="AlphaFoldDB" id="A0A1I8AE86"/>
<dbReference type="GO" id="GO:0000214">
    <property type="term" value="C:tRNA-intron endonuclease complex"/>
    <property type="evidence" value="ECO:0007669"/>
    <property type="project" value="TreeGrafter"/>
</dbReference>
<dbReference type="Gene3D" id="3.40.1350.150">
    <property type="match status" value="1"/>
</dbReference>
<dbReference type="SUPFAM" id="SSF53032">
    <property type="entry name" value="tRNA-intron endonuclease catalytic domain-like"/>
    <property type="match status" value="1"/>
</dbReference>
<sequence length="198" mass="23127">MATHQKQEDPEANIRFPSESLILATDGYNPLLKVIQPKTKFLETMGTYRNRCHWIYPLEAVYLLNTNNAIIMHNNVPMTRQEARYLLEQHNIPWFSYVVYKLLKDRGYCIRVVRNVYFDIYTPEGYTIQSEDILPKHKVICCGCEELGRASDLQCADLNLFTRLAWDWRQPSTILALTRNGRVTFYTVSNGDIETIEV</sequence>
<organism evidence="1 2">
    <name type="scientific">Steinernema glaseri</name>
    <dbReference type="NCBI Taxonomy" id="37863"/>
    <lineage>
        <taxon>Eukaryota</taxon>
        <taxon>Metazoa</taxon>
        <taxon>Ecdysozoa</taxon>
        <taxon>Nematoda</taxon>
        <taxon>Chromadorea</taxon>
        <taxon>Rhabditida</taxon>
        <taxon>Tylenchina</taxon>
        <taxon>Panagrolaimomorpha</taxon>
        <taxon>Strongyloidoidea</taxon>
        <taxon>Steinernematidae</taxon>
        <taxon>Steinernema</taxon>
    </lineage>
</organism>
<evidence type="ECO:0000313" key="1">
    <source>
        <dbReference type="Proteomes" id="UP000095287"/>
    </source>
</evidence>
<dbReference type="InterPro" id="IPR024337">
    <property type="entry name" value="tRNA_splic_suSen54"/>
</dbReference>